<proteinExistence type="predicted"/>
<dbReference type="KEGG" id="rsin:B6N60_04149"/>
<name>A0A975TBA3_9NOST</name>
<dbReference type="EMBL" id="CP021056">
    <property type="protein sequence ID" value="QXE25434.1"/>
    <property type="molecule type" value="Genomic_DNA"/>
</dbReference>
<sequence length="37" mass="4325">MAYATLREQEFKMQKFSSHRINHSVTPATSVTSVFFF</sequence>
<organism evidence="1 2">
    <name type="scientific">Richelia sinica FACHB-800</name>
    <dbReference type="NCBI Taxonomy" id="1357546"/>
    <lineage>
        <taxon>Bacteria</taxon>
        <taxon>Bacillati</taxon>
        <taxon>Cyanobacteriota</taxon>
        <taxon>Cyanophyceae</taxon>
        <taxon>Nostocales</taxon>
        <taxon>Nostocaceae</taxon>
        <taxon>Richelia</taxon>
    </lineage>
</organism>
<gene>
    <name evidence="1" type="ORF">B6N60_04149</name>
</gene>
<accession>A0A975TBA3</accession>
<evidence type="ECO:0000313" key="1">
    <source>
        <dbReference type="EMBL" id="QXE25434.1"/>
    </source>
</evidence>
<reference evidence="1" key="1">
    <citation type="submission" date="2017-04" db="EMBL/GenBank/DDBJ databases">
        <title>Genome deletions in a multicellular cyanobacterial endosymbiont for morphological adaptation in marine diatoms.</title>
        <authorList>
            <person name="Wang Y."/>
            <person name="Gao H."/>
            <person name="Li R."/>
            <person name="Xu X."/>
        </authorList>
    </citation>
    <scope>NUCLEOTIDE SEQUENCE</scope>
    <source>
        <strain evidence="1">FACHB 800</strain>
    </source>
</reference>
<dbReference type="AlphaFoldDB" id="A0A975TBA3"/>
<evidence type="ECO:0000313" key="2">
    <source>
        <dbReference type="Proteomes" id="UP000683511"/>
    </source>
</evidence>
<keyword evidence="2" id="KW-1185">Reference proteome</keyword>
<protein>
    <submittedName>
        <fullName evidence="1">Uncharacterized protein</fullName>
    </submittedName>
</protein>
<dbReference type="Proteomes" id="UP000683511">
    <property type="component" value="Chromosome"/>
</dbReference>